<feature type="region of interest" description="Disordered" evidence="4">
    <location>
        <begin position="408"/>
        <end position="430"/>
    </location>
</feature>
<dbReference type="SUPFAM" id="SSF52540">
    <property type="entry name" value="P-loop containing nucleoside triphosphate hydrolases"/>
    <property type="match status" value="1"/>
</dbReference>
<dbReference type="Pfam" id="PF00004">
    <property type="entry name" value="AAA"/>
    <property type="match status" value="1"/>
</dbReference>
<keyword evidence="3" id="KW-0067">ATP-binding</keyword>
<keyword evidence="6" id="KW-0378">Hydrolase</keyword>
<evidence type="ECO:0000256" key="1">
    <source>
        <dbReference type="ARBA" id="ARBA00006914"/>
    </source>
</evidence>
<evidence type="ECO:0000259" key="5">
    <source>
        <dbReference type="SMART" id="SM00382"/>
    </source>
</evidence>
<keyword evidence="2" id="KW-0547">Nucleotide-binding</keyword>
<reference evidence="6" key="1">
    <citation type="journal article" date="2020" name="Stud. Mycol.">
        <title>101 Dothideomycetes genomes: a test case for predicting lifestyles and emergence of pathogens.</title>
        <authorList>
            <person name="Haridas S."/>
            <person name="Albert R."/>
            <person name="Binder M."/>
            <person name="Bloem J."/>
            <person name="Labutti K."/>
            <person name="Salamov A."/>
            <person name="Andreopoulos B."/>
            <person name="Baker S."/>
            <person name="Barry K."/>
            <person name="Bills G."/>
            <person name="Bluhm B."/>
            <person name="Cannon C."/>
            <person name="Castanera R."/>
            <person name="Culley D."/>
            <person name="Daum C."/>
            <person name="Ezra D."/>
            <person name="Gonzalez J."/>
            <person name="Henrissat B."/>
            <person name="Kuo A."/>
            <person name="Liang C."/>
            <person name="Lipzen A."/>
            <person name="Lutzoni F."/>
            <person name="Magnuson J."/>
            <person name="Mondo S."/>
            <person name="Nolan M."/>
            <person name="Ohm R."/>
            <person name="Pangilinan J."/>
            <person name="Park H.-J."/>
            <person name="Ramirez L."/>
            <person name="Alfaro M."/>
            <person name="Sun H."/>
            <person name="Tritt A."/>
            <person name="Yoshinaga Y."/>
            <person name="Zwiers L.-H."/>
            <person name="Turgeon B."/>
            <person name="Goodwin S."/>
            <person name="Spatafora J."/>
            <person name="Crous P."/>
            <person name="Grigoriev I."/>
        </authorList>
    </citation>
    <scope>NUCLEOTIDE SEQUENCE</scope>
    <source>
        <strain evidence="6">CBS 279.74</strain>
    </source>
</reference>
<dbReference type="InterPro" id="IPR050221">
    <property type="entry name" value="26S_Proteasome_ATPase"/>
</dbReference>
<dbReference type="InterPro" id="IPR027417">
    <property type="entry name" value="P-loop_NTPase"/>
</dbReference>
<sequence length="548" mass="61877">MTSTDDFTFIEDDGTQGSNPTKLFDDYHQFNSGKTTDLDVQIVTALRAKHPDLIVTTVPGGNCNLVQFAAAGYATAQLDDKSESVLRWRGFIGPAHRGGSGYLADSIFFAKWHYSWNSEDFILYTIVEGFSSIQYILKEPRGHETTSSHSSVVDSLLATIGAWLIKEEPAIYVFDGYWTRSTKLWQEVEKAEWKDVILDPKMKKALTEVASKFFDSKEIYEEYGVPWKRGLIFHGPVGNGKTISLKALMHTIMDRKQPVVTLYVKSAPQSYHLRAVFQMARAMTPCMLILEDIDTIVTNNTRSYFFNEVDGLENNDGILMIATTNHLDRLDPGLSKRPSRFDRKYLFPLPNKAERSLYAQYWRNKLKGKKGIDFPSKLCDAAADITDDFSFAYLKEAFVATLLELARSHENDEEEEEDEANLDGGDDDEDDPLDKYEFWRAFKEQVKILRSEMGDGNDVDDGNPDELPGTPRAEHAEIVSLLDAIRVQGIPQPRKAAFSSTVGETEGADSRARFLQNRLTESPIIRDFSLVPKTKHAKLGNGAWEWGI</sequence>
<dbReference type="Proteomes" id="UP000799428">
    <property type="component" value="Unassembled WGS sequence"/>
</dbReference>
<evidence type="ECO:0000313" key="6">
    <source>
        <dbReference type="EMBL" id="KAF2710496.1"/>
    </source>
</evidence>
<dbReference type="AlphaFoldDB" id="A0A6G1KCA0"/>
<dbReference type="GO" id="GO:0008540">
    <property type="term" value="C:proteasome regulatory particle, base subcomplex"/>
    <property type="evidence" value="ECO:0007669"/>
    <property type="project" value="UniProtKB-ARBA"/>
</dbReference>
<dbReference type="SMART" id="SM00382">
    <property type="entry name" value="AAA"/>
    <property type="match status" value="1"/>
</dbReference>
<evidence type="ECO:0000256" key="3">
    <source>
        <dbReference type="ARBA" id="ARBA00022840"/>
    </source>
</evidence>
<dbReference type="Gene3D" id="3.40.50.300">
    <property type="entry name" value="P-loop containing nucleotide triphosphate hydrolases"/>
    <property type="match status" value="1"/>
</dbReference>
<dbReference type="OrthoDB" id="2115716at2759"/>
<dbReference type="GO" id="GO:0016887">
    <property type="term" value="F:ATP hydrolysis activity"/>
    <property type="evidence" value="ECO:0007669"/>
    <property type="project" value="InterPro"/>
</dbReference>
<dbReference type="EMBL" id="MU005769">
    <property type="protein sequence ID" value="KAF2710496.1"/>
    <property type="molecule type" value="Genomic_DNA"/>
</dbReference>
<evidence type="ECO:0000256" key="4">
    <source>
        <dbReference type="SAM" id="MobiDB-lite"/>
    </source>
</evidence>
<proteinExistence type="inferred from homology"/>
<organism evidence="6 7">
    <name type="scientific">Pleomassaria siparia CBS 279.74</name>
    <dbReference type="NCBI Taxonomy" id="1314801"/>
    <lineage>
        <taxon>Eukaryota</taxon>
        <taxon>Fungi</taxon>
        <taxon>Dikarya</taxon>
        <taxon>Ascomycota</taxon>
        <taxon>Pezizomycotina</taxon>
        <taxon>Dothideomycetes</taxon>
        <taxon>Pleosporomycetidae</taxon>
        <taxon>Pleosporales</taxon>
        <taxon>Pleomassariaceae</taxon>
        <taxon>Pleomassaria</taxon>
    </lineage>
</organism>
<protein>
    <submittedName>
        <fullName evidence="6">P-loop containing nucleoside triphosphate hydrolase protein</fullName>
    </submittedName>
</protein>
<dbReference type="InterPro" id="IPR003593">
    <property type="entry name" value="AAA+_ATPase"/>
</dbReference>
<dbReference type="CDD" id="cd19481">
    <property type="entry name" value="RecA-like_protease"/>
    <property type="match status" value="1"/>
</dbReference>
<gene>
    <name evidence="6" type="ORF">K504DRAFT_378194</name>
</gene>
<name>A0A6G1KCA0_9PLEO</name>
<feature type="domain" description="AAA+ ATPase" evidence="5">
    <location>
        <begin position="227"/>
        <end position="351"/>
    </location>
</feature>
<comment type="similarity">
    <text evidence="1">Belongs to the AAA ATPase family.</text>
</comment>
<keyword evidence="7" id="KW-1185">Reference proteome</keyword>
<feature type="compositionally biased region" description="Acidic residues" evidence="4">
    <location>
        <begin position="411"/>
        <end position="430"/>
    </location>
</feature>
<evidence type="ECO:0000256" key="2">
    <source>
        <dbReference type="ARBA" id="ARBA00022741"/>
    </source>
</evidence>
<evidence type="ECO:0000313" key="7">
    <source>
        <dbReference type="Proteomes" id="UP000799428"/>
    </source>
</evidence>
<dbReference type="GO" id="GO:0005524">
    <property type="term" value="F:ATP binding"/>
    <property type="evidence" value="ECO:0007669"/>
    <property type="project" value="UniProtKB-KW"/>
</dbReference>
<dbReference type="PANTHER" id="PTHR23073">
    <property type="entry name" value="26S PROTEASOME REGULATORY SUBUNIT"/>
    <property type="match status" value="1"/>
</dbReference>
<dbReference type="InterPro" id="IPR003959">
    <property type="entry name" value="ATPase_AAA_core"/>
</dbReference>
<accession>A0A6G1KCA0</accession>